<evidence type="ECO:0000256" key="6">
    <source>
        <dbReference type="ARBA" id="ARBA00023136"/>
    </source>
</evidence>
<dbReference type="EMBL" id="JADGJW010000425">
    <property type="protein sequence ID" value="KAJ3217476.1"/>
    <property type="molecule type" value="Genomic_DNA"/>
</dbReference>
<evidence type="ECO:0000259" key="11">
    <source>
        <dbReference type="Pfam" id="PF14703"/>
    </source>
</evidence>
<keyword evidence="4 8" id="KW-0812">Transmembrane</keyword>
<dbReference type="PANTHER" id="PTHR13018">
    <property type="entry name" value="PROBABLE MEMBRANE PROTEIN DUF221-RELATED"/>
    <property type="match status" value="1"/>
</dbReference>
<evidence type="ECO:0000256" key="7">
    <source>
        <dbReference type="SAM" id="MobiDB-lite"/>
    </source>
</evidence>
<feature type="transmembrane region" description="Helical" evidence="8">
    <location>
        <begin position="423"/>
        <end position="446"/>
    </location>
</feature>
<feature type="domain" description="CSC1/OSCA1-like cytosolic" evidence="11">
    <location>
        <begin position="180"/>
        <end position="408"/>
    </location>
</feature>
<feature type="transmembrane region" description="Helical" evidence="8">
    <location>
        <begin position="510"/>
        <end position="535"/>
    </location>
</feature>
<comment type="similarity">
    <text evidence="2">Belongs to the CSC1 (TC 1.A.17) family.</text>
</comment>
<evidence type="ECO:0000256" key="3">
    <source>
        <dbReference type="ARBA" id="ARBA00022448"/>
    </source>
</evidence>
<feature type="domain" description="CSC1/OSCA1-like 7TM region" evidence="9">
    <location>
        <begin position="421"/>
        <end position="685"/>
    </location>
</feature>
<keyword evidence="3" id="KW-0813">Transport</keyword>
<comment type="subcellular location">
    <subcellularLocation>
        <location evidence="1">Membrane</location>
        <topology evidence="1">Multi-pass membrane protein</topology>
    </subcellularLocation>
</comment>
<feature type="transmembrane region" description="Helical" evidence="8">
    <location>
        <begin position="125"/>
        <end position="143"/>
    </location>
</feature>
<name>A0AAD5XUZ0_9FUNG</name>
<dbReference type="Pfam" id="PF02714">
    <property type="entry name" value="RSN1_7TM"/>
    <property type="match status" value="1"/>
</dbReference>
<dbReference type="InterPro" id="IPR045122">
    <property type="entry name" value="Csc1-like"/>
</dbReference>
<keyword evidence="13" id="KW-1185">Reference proteome</keyword>
<dbReference type="InterPro" id="IPR003864">
    <property type="entry name" value="CSC1/OSCA1-like_7TM"/>
</dbReference>
<feature type="transmembrane region" description="Helical" evidence="8">
    <location>
        <begin position="599"/>
        <end position="620"/>
    </location>
</feature>
<feature type="transmembrane region" description="Helical" evidence="8">
    <location>
        <begin position="72"/>
        <end position="93"/>
    </location>
</feature>
<sequence>MLVCLLIHEMLRKTEWGEKVLFSRNQTNKSDTPLVPKSSFGWILATYNTSEAYTMEHIGLDAVMSLRFVKMCFGITGVLALINIPILLPINYFSKFQRLDQLEDIRIMKMDRFSIANVPDASSMLFSHVILSYFVTALICYFLHKNYKEYSLIAAKYLKEDGVLATKTSPIWRSGEMLQARTVIIEDVPRELRNDEKLQQWVENLEIGEVETAILDRNSSKEVEKLFEKRVRTLTKLENSYFNWTVKIEKRLRKLKSKEEIIEALKDVQTLAKFRPKLSEKQIFLKKLNLKKENWKVNHSLNLINNSSLTELNNISYDSGTKIEENIVVIDDAIDHYTEKLHRLTMEIKKKRMLATHSDTDNYCGNTGFVTFKSQKSAMIASQTILHSSFSMKSGQISMAPAPSDVIWLSSTSKIRKTIQSSIVTIISFFICFFMIVPTTAIASLVNSEIANFGGSNNDTFFLFLIKITGPPVIINTVNMNIIPYLLEYLSYFQFERTYSKVEMTTMSKYFFYLFFNVFFVFTLGSTFLTLINLILENPISVIIIITKTIPNGATFFINWIILNITSFPLLMVRPFAFFFSSFANWFAVTPRQLHEMRLFTSFISYGILYPLHVLVFVIVICYSVLAPLIIFPGLAYFGIGYLVLKHQLLFVYSKEWDAYGRHWIQAYNRTTAGLLVSQVTLVGILVSKKAPTFAVFVSLLIPMTLYFSKYCHNHFKLRTELVPLDQLSVKKKVQKVASESILSKTPKKSKSESPLKKSPLKESLSRNNLINEEDNPFKVILESPNNSKKKLMEFKSLTNFQNEEYTEINIGNSSSTKITSAKSIPELNRTNRTILKKKSELGSMSLQITIANSCAELRSPYDAASPLSAAQVIANSDHYASDNRPASYINPIFSKPLARPWIPDSLAEWVNEGIFVAPLSNFKPEESCSEEDDLELSWNNKEGKVLNLTGDRYCDIEDYDEI</sequence>
<evidence type="ECO:0000259" key="10">
    <source>
        <dbReference type="Pfam" id="PF13967"/>
    </source>
</evidence>
<keyword evidence="6 8" id="KW-0472">Membrane</keyword>
<organism evidence="12 13">
    <name type="scientific">Clydaea vesicula</name>
    <dbReference type="NCBI Taxonomy" id="447962"/>
    <lineage>
        <taxon>Eukaryota</taxon>
        <taxon>Fungi</taxon>
        <taxon>Fungi incertae sedis</taxon>
        <taxon>Chytridiomycota</taxon>
        <taxon>Chytridiomycota incertae sedis</taxon>
        <taxon>Chytridiomycetes</taxon>
        <taxon>Lobulomycetales</taxon>
        <taxon>Lobulomycetaceae</taxon>
        <taxon>Clydaea</taxon>
    </lineage>
</organism>
<dbReference type="InterPro" id="IPR032880">
    <property type="entry name" value="CSC1/OSCA1-like_N"/>
</dbReference>
<dbReference type="GO" id="GO:0005886">
    <property type="term" value="C:plasma membrane"/>
    <property type="evidence" value="ECO:0007669"/>
    <property type="project" value="TreeGrafter"/>
</dbReference>
<gene>
    <name evidence="12" type="ORF">HK099_005454</name>
</gene>
<evidence type="ECO:0000259" key="9">
    <source>
        <dbReference type="Pfam" id="PF02714"/>
    </source>
</evidence>
<dbReference type="PANTHER" id="PTHR13018:SF139">
    <property type="entry name" value="PHOSPHATE METABOLISM PROTEIN 7"/>
    <property type="match status" value="1"/>
</dbReference>
<evidence type="ECO:0000256" key="4">
    <source>
        <dbReference type="ARBA" id="ARBA00022692"/>
    </source>
</evidence>
<feature type="domain" description="CSC1/OSCA1-like N-terminal transmembrane" evidence="10">
    <location>
        <begin position="2"/>
        <end position="145"/>
    </location>
</feature>
<dbReference type="AlphaFoldDB" id="A0AAD5XUZ0"/>
<feature type="transmembrane region" description="Helical" evidence="8">
    <location>
        <begin position="568"/>
        <end position="587"/>
    </location>
</feature>
<dbReference type="Pfam" id="PF13967">
    <property type="entry name" value="RSN1_TM"/>
    <property type="match status" value="1"/>
</dbReference>
<dbReference type="GO" id="GO:0005227">
    <property type="term" value="F:calcium-activated cation channel activity"/>
    <property type="evidence" value="ECO:0007669"/>
    <property type="project" value="InterPro"/>
</dbReference>
<reference evidence="12" key="1">
    <citation type="submission" date="2020-05" db="EMBL/GenBank/DDBJ databases">
        <title>Phylogenomic resolution of chytrid fungi.</title>
        <authorList>
            <person name="Stajich J.E."/>
            <person name="Amses K."/>
            <person name="Simmons R."/>
            <person name="Seto K."/>
            <person name="Myers J."/>
            <person name="Bonds A."/>
            <person name="Quandt C.A."/>
            <person name="Barry K."/>
            <person name="Liu P."/>
            <person name="Grigoriev I."/>
            <person name="Longcore J.E."/>
            <person name="James T.Y."/>
        </authorList>
    </citation>
    <scope>NUCLEOTIDE SEQUENCE</scope>
    <source>
        <strain evidence="12">JEL0476</strain>
    </source>
</reference>
<evidence type="ECO:0000313" key="13">
    <source>
        <dbReference type="Proteomes" id="UP001211065"/>
    </source>
</evidence>
<evidence type="ECO:0000313" key="12">
    <source>
        <dbReference type="EMBL" id="KAJ3217476.1"/>
    </source>
</evidence>
<keyword evidence="5 8" id="KW-1133">Transmembrane helix</keyword>
<evidence type="ECO:0000256" key="5">
    <source>
        <dbReference type="ARBA" id="ARBA00022989"/>
    </source>
</evidence>
<evidence type="ECO:0000256" key="8">
    <source>
        <dbReference type="SAM" id="Phobius"/>
    </source>
</evidence>
<feature type="transmembrane region" description="Helical" evidence="8">
    <location>
        <begin position="626"/>
        <end position="645"/>
    </location>
</feature>
<feature type="compositionally biased region" description="Basic and acidic residues" evidence="7">
    <location>
        <begin position="750"/>
        <end position="765"/>
    </location>
</feature>
<evidence type="ECO:0000256" key="1">
    <source>
        <dbReference type="ARBA" id="ARBA00004141"/>
    </source>
</evidence>
<accession>A0AAD5XUZ0</accession>
<dbReference type="InterPro" id="IPR027815">
    <property type="entry name" value="CSC1/OSCA1-like_cyt"/>
</dbReference>
<dbReference type="Pfam" id="PF14703">
    <property type="entry name" value="PHM7_cyt"/>
    <property type="match status" value="1"/>
</dbReference>
<feature type="transmembrane region" description="Helical" evidence="8">
    <location>
        <begin position="542"/>
        <end position="562"/>
    </location>
</feature>
<evidence type="ECO:0000256" key="2">
    <source>
        <dbReference type="ARBA" id="ARBA00007779"/>
    </source>
</evidence>
<proteinExistence type="inferred from homology"/>
<protein>
    <submittedName>
        <fullName evidence="12">Uncharacterized protein</fullName>
    </submittedName>
</protein>
<comment type="caution">
    <text evidence="12">The sequence shown here is derived from an EMBL/GenBank/DDBJ whole genome shotgun (WGS) entry which is preliminary data.</text>
</comment>
<dbReference type="Proteomes" id="UP001211065">
    <property type="component" value="Unassembled WGS sequence"/>
</dbReference>
<feature type="region of interest" description="Disordered" evidence="7">
    <location>
        <begin position="741"/>
        <end position="768"/>
    </location>
</feature>